<dbReference type="RefSeq" id="WP_133607750.1">
    <property type="nucleotide sequence ID" value="NZ_SNZC01000001.1"/>
</dbReference>
<gene>
    <name evidence="2" type="ORF">IP97_01929</name>
</gene>
<feature type="domain" description="Imm33-like" evidence="1">
    <location>
        <begin position="92"/>
        <end position="192"/>
    </location>
</feature>
<protein>
    <recommendedName>
        <fullName evidence="1">Imm33-like domain-containing protein</fullName>
    </recommendedName>
</protein>
<evidence type="ECO:0000313" key="3">
    <source>
        <dbReference type="Proteomes" id="UP000315312"/>
    </source>
</evidence>
<evidence type="ECO:0000259" key="1">
    <source>
        <dbReference type="Pfam" id="PF24719"/>
    </source>
</evidence>
<keyword evidence="3" id="KW-1185">Reference proteome</keyword>
<proteinExistence type="predicted"/>
<dbReference type="Proteomes" id="UP000315312">
    <property type="component" value="Unassembled WGS sequence"/>
</dbReference>
<reference evidence="2 3" key="1">
    <citation type="journal article" date="2015" name="Stand. Genomic Sci.">
        <title>Genomic Encyclopedia of Bacterial and Archaeal Type Strains, Phase III: the genomes of soil and plant-associated and newly described type strains.</title>
        <authorList>
            <person name="Whitman W.B."/>
            <person name="Woyke T."/>
            <person name="Klenk H.P."/>
            <person name="Zhou Y."/>
            <person name="Lilburn T.G."/>
            <person name="Beck B.J."/>
            <person name="De Vos P."/>
            <person name="Vandamme P."/>
            <person name="Eisen J.A."/>
            <person name="Garrity G."/>
            <person name="Hugenholtz P."/>
            <person name="Kyrpides N.C."/>
        </authorList>
    </citation>
    <scope>NUCLEOTIDE SEQUENCE [LARGE SCALE GENOMIC DNA]</scope>
    <source>
        <strain evidence="2 3">CGMCC 1.6844</strain>
    </source>
</reference>
<accession>A0A562KF14</accession>
<evidence type="ECO:0000313" key="2">
    <source>
        <dbReference type="EMBL" id="TWH93981.1"/>
    </source>
</evidence>
<dbReference type="AlphaFoldDB" id="A0A562KF14"/>
<dbReference type="InterPro" id="IPR056509">
    <property type="entry name" value="Imm33-like"/>
</dbReference>
<sequence>MNVERKQLIELCDKFLNDEISSNDLTVFAFNAIMSDEMEWDDEVISDTLFEWDNEEINFPINKVNMKLWKNRLENDIDELIIYNSWNFHIESQKEICEKYGSNWKPINKTLNIGISENLDLETLNGLRHKAKKGEVCWFIWSGEYSEDENFFKPICAEHLMQKKPKLIDYLGLDEGYRFLITESGYEDVWFDEKLLEIEKPNG</sequence>
<dbReference type="EMBL" id="VLKM01000007">
    <property type="protein sequence ID" value="TWH93981.1"/>
    <property type="molecule type" value="Genomic_DNA"/>
</dbReference>
<organism evidence="2 3">
    <name type="scientific">Flavobacterium cheniae</name>
    <dbReference type="NCBI Taxonomy" id="295428"/>
    <lineage>
        <taxon>Bacteria</taxon>
        <taxon>Pseudomonadati</taxon>
        <taxon>Bacteroidota</taxon>
        <taxon>Flavobacteriia</taxon>
        <taxon>Flavobacteriales</taxon>
        <taxon>Flavobacteriaceae</taxon>
        <taxon>Flavobacterium</taxon>
    </lineage>
</organism>
<dbReference type="OrthoDB" id="7063432at2"/>
<dbReference type="Pfam" id="PF24719">
    <property type="entry name" value="Imm33-like"/>
    <property type="match status" value="1"/>
</dbReference>
<comment type="caution">
    <text evidence="2">The sequence shown here is derived from an EMBL/GenBank/DDBJ whole genome shotgun (WGS) entry which is preliminary data.</text>
</comment>
<name>A0A562KF14_9FLAO</name>